<feature type="transmembrane region" description="Helical" evidence="1">
    <location>
        <begin position="73"/>
        <end position="94"/>
    </location>
</feature>
<reference evidence="2 3" key="1">
    <citation type="journal article" date="2010" name="J. Bacteriol.">
        <title>Genome sequence of Fulvimarina pelagi HTCC2506T, a Mn(II)-oxidizing alphaproteobacterium possessing an aerobic anoxygenic photosynthetic gene cluster and Xanthorhodopsin.</title>
        <authorList>
            <person name="Kang I."/>
            <person name="Oh H.M."/>
            <person name="Lim S.I."/>
            <person name="Ferriera S."/>
            <person name="Giovannoni S.J."/>
            <person name="Cho J.C."/>
        </authorList>
    </citation>
    <scope>NUCLEOTIDE SEQUENCE [LARGE SCALE GENOMIC DNA]</scope>
    <source>
        <strain evidence="2 3">HTCC2506</strain>
    </source>
</reference>
<keyword evidence="3" id="KW-1185">Reference proteome</keyword>
<proteinExistence type="predicted"/>
<keyword evidence="1" id="KW-0812">Transmembrane</keyword>
<keyword evidence="1" id="KW-1133">Transmembrane helix</keyword>
<comment type="caution">
    <text evidence="2">The sequence shown here is derived from an EMBL/GenBank/DDBJ whole genome shotgun (WGS) entry which is preliminary data.</text>
</comment>
<organism evidence="2 3">
    <name type="scientific">Fulvimarina pelagi HTCC2506</name>
    <dbReference type="NCBI Taxonomy" id="314231"/>
    <lineage>
        <taxon>Bacteria</taxon>
        <taxon>Pseudomonadati</taxon>
        <taxon>Pseudomonadota</taxon>
        <taxon>Alphaproteobacteria</taxon>
        <taxon>Hyphomicrobiales</taxon>
        <taxon>Aurantimonadaceae</taxon>
        <taxon>Fulvimarina</taxon>
    </lineage>
</organism>
<dbReference type="Proteomes" id="UP000004310">
    <property type="component" value="Unassembled WGS sequence"/>
</dbReference>
<sequence length="248" mass="27875">MVKRSIDEARLGTDRVARRSSVGRPQDDTVFAALPRTKVRLLPSIEFSDSIGSIMKVSDTLKSALRTWLKRPFNFVLVFITFAVIVNIVEFPFIDKTTRHNYKAIYAYDSVDVVQVSIDRDNSSRETVAPYYYFGVLFPDSVVIMPTRERIADAIAIRSLGLASEIQYRDYEADRLFASIDLSTNLWDLAALAEDRGSTLAVIERTFGIATSHQPSGIFVILHDPYGKFYYVDTSLLGEAARKELGLG</sequence>
<dbReference type="AlphaFoldDB" id="Q0FYL6"/>
<dbReference type="STRING" id="217511.GCA_001463845_03134"/>
<accession>Q0FYL6</accession>
<evidence type="ECO:0000313" key="2">
    <source>
        <dbReference type="EMBL" id="EAU39979.1"/>
    </source>
</evidence>
<gene>
    <name evidence="2" type="ORF">FP2506_02020</name>
</gene>
<dbReference type="EMBL" id="AATP01000010">
    <property type="protein sequence ID" value="EAU39979.1"/>
    <property type="molecule type" value="Genomic_DNA"/>
</dbReference>
<name>Q0FYL6_9HYPH</name>
<protein>
    <submittedName>
        <fullName evidence="2">Uncharacterized protein</fullName>
    </submittedName>
</protein>
<evidence type="ECO:0000313" key="3">
    <source>
        <dbReference type="Proteomes" id="UP000004310"/>
    </source>
</evidence>
<dbReference type="HOGENOM" id="CLU_1118894_0_0_5"/>
<keyword evidence="1" id="KW-0472">Membrane</keyword>
<evidence type="ECO:0000256" key="1">
    <source>
        <dbReference type="SAM" id="Phobius"/>
    </source>
</evidence>